<evidence type="ECO:0000256" key="2">
    <source>
        <dbReference type="SAM" id="MobiDB-lite"/>
    </source>
</evidence>
<evidence type="ECO:0000313" key="4">
    <source>
        <dbReference type="EMBL" id="RMX62674.1"/>
    </source>
</evidence>
<dbReference type="Gene3D" id="2.30.30.140">
    <property type="match status" value="2"/>
</dbReference>
<feature type="compositionally biased region" description="Basic and acidic residues" evidence="2">
    <location>
        <begin position="405"/>
        <end position="415"/>
    </location>
</feature>
<dbReference type="SUPFAM" id="SSF63748">
    <property type="entry name" value="Tudor/PWWP/MBT"/>
    <property type="match status" value="2"/>
</dbReference>
<sequence length="804" mass="89903">MNAEVPAFQVGDWLDVIDSDGIWNVAQVLQLLTAETVIITYDCWGDAYNEELRRDSDRIAPYHTHTWAVKCWAKLTTWPWWPALLTIRAPGTSMGAQNLRLEENLLVDFLDKAEFSKRFRCWVKKNNIVGYQSDKVTRIRQTKLKMRGFKGEARSKNLAFAMKLLTKCDGQENLPKFVQGTLPVQFEHNVTRSIEEVRKEIGEEKWMRGFVENRINHAATHAYTPVVAGSGKSNIEFSNFVDKTTDASAEGAPNMSQKQENQSSPLLDVEIVSTVSTNKKATVAPTVLVTNKVTTQEPTNARKRARSNAEDAISDRTDSRRAGDVTSSRTQTPNEFTKQSQDPNSANARYREEKKDEKASKQCTVTKELHIMPQRYGKTPKKLKTARRSASKLPPYSPPYARLLPRAEPRDEEHTASPSHARHATQSRPRVENGNALADTMSISNHLKMTCANGLQTGGPDKVLLASDRHLQQPNAAVRRVLACESKPSDESVSSMKRRAPLANATLQADEKPRNTKTGLSGKLAQLTEKAAEAEEIRKKCAALPIRVNSRTSGFQQKDRKDSQVHLLTPDVASETQGVIQEALPLGSNSYDSFMALKSPTFARRSLQPTCATRRLELALDNVIMKQQGYNLNAATTQLEAIKAELLRSPEVQAAINRMEYPSYGRVAPAPTGKQNHFSARQRISYAIMASIAGISFRERSTLSNGNFGCTLEEVKKPRYLKSLLVTGQSARRPSQRPSSQQLDRSWRYNLKSEASSEESHLSTCSILPGPPPADHSTFGFSVDDNFSMNQWYRDLYPKSFGFQ</sequence>
<evidence type="ECO:0000313" key="5">
    <source>
        <dbReference type="Proteomes" id="UP000282087"/>
    </source>
</evidence>
<dbReference type="CDD" id="cd20104">
    <property type="entry name" value="MBT_PHF20L1-like"/>
    <property type="match status" value="1"/>
</dbReference>
<dbReference type="Proteomes" id="UP000282087">
    <property type="component" value="Unassembled WGS sequence"/>
</dbReference>
<feature type="compositionally biased region" description="Polar residues" evidence="2">
    <location>
        <begin position="254"/>
        <end position="265"/>
    </location>
</feature>
<protein>
    <recommendedName>
        <fullName evidence="3">PWWP domain-containing protein</fullName>
    </recommendedName>
</protein>
<gene>
    <name evidence="4" type="ORF">DD238_007785</name>
</gene>
<feature type="compositionally biased region" description="Basic and acidic residues" evidence="2">
    <location>
        <begin position="349"/>
        <end position="360"/>
    </location>
</feature>
<dbReference type="InterPro" id="IPR000313">
    <property type="entry name" value="PWWP_dom"/>
</dbReference>
<dbReference type="STRING" id="542832.A0A3M6V7X1"/>
<feature type="region of interest" description="Disordered" evidence="2">
    <location>
        <begin position="246"/>
        <end position="265"/>
    </location>
</feature>
<accession>A0A3M6V7X1</accession>
<dbReference type="CDD" id="cd05162">
    <property type="entry name" value="PWWP"/>
    <property type="match status" value="1"/>
</dbReference>
<feature type="compositionally biased region" description="Basic residues" evidence="2">
    <location>
        <begin position="378"/>
        <end position="390"/>
    </location>
</feature>
<proteinExistence type="predicted"/>
<evidence type="ECO:0000256" key="1">
    <source>
        <dbReference type="SAM" id="Coils"/>
    </source>
</evidence>
<feature type="region of interest" description="Disordered" evidence="2">
    <location>
        <begin position="294"/>
        <end position="433"/>
    </location>
</feature>
<feature type="coiled-coil region" evidence="1">
    <location>
        <begin position="517"/>
        <end position="544"/>
    </location>
</feature>
<comment type="caution">
    <text evidence="4">The sequence shown here is derived from an EMBL/GenBank/DDBJ whole genome shotgun (WGS) entry which is preliminary data.</text>
</comment>
<dbReference type="VEuPathDB" id="FungiDB:DD237_006987"/>
<feature type="compositionally biased region" description="Basic and acidic residues" evidence="2">
    <location>
        <begin position="307"/>
        <end position="323"/>
    </location>
</feature>
<feature type="compositionally biased region" description="Polar residues" evidence="2">
    <location>
        <begin position="325"/>
        <end position="347"/>
    </location>
</feature>
<keyword evidence="5" id="KW-1185">Reference proteome</keyword>
<name>A0A3M6V7X1_9STRA</name>
<dbReference type="AlphaFoldDB" id="A0A3M6V7X1"/>
<keyword evidence="1" id="KW-0175">Coiled coil</keyword>
<organism evidence="4 5">
    <name type="scientific">Peronospora effusa</name>
    <dbReference type="NCBI Taxonomy" id="542832"/>
    <lineage>
        <taxon>Eukaryota</taxon>
        <taxon>Sar</taxon>
        <taxon>Stramenopiles</taxon>
        <taxon>Oomycota</taxon>
        <taxon>Peronosporomycetes</taxon>
        <taxon>Peronosporales</taxon>
        <taxon>Peronosporaceae</taxon>
        <taxon>Peronospora</taxon>
    </lineage>
</organism>
<feature type="domain" description="PWWP" evidence="3">
    <location>
        <begin position="72"/>
        <end position="134"/>
    </location>
</feature>
<reference evidence="4 5" key="1">
    <citation type="submission" date="2018-06" db="EMBL/GenBank/DDBJ databases">
        <title>Comparative genomics of downy mildews reveals potential adaptations to biotrophy.</title>
        <authorList>
            <person name="Fletcher K."/>
            <person name="Klosterman S.J."/>
            <person name="Derevnina L."/>
            <person name="Martin F."/>
            <person name="Koike S."/>
            <person name="Reyes Chin-Wo S."/>
            <person name="Mou B."/>
            <person name="Michelmore R."/>
        </authorList>
    </citation>
    <scope>NUCLEOTIDE SEQUENCE [LARGE SCALE GENOMIC DNA]</scope>
    <source>
        <strain evidence="4 5">R14</strain>
    </source>
</reference>
<evidence type="ECO:0000259" key="3">
    <source>
        <dbReference type="PROSITE" id="PS50812"/>
    </source>
</evidence>
<dbReference type="EMBL" id="QLLG01000534">
    <property type="protein sequence ID" value="RMX62674.1"/>
    <property type="molecule type" value="Genomic_DNA"/>
</dbReference>
<dbReference type="PROSITE" id="PS50812">
    <property type="entry name" value="PWWP"/>
    <property type="match status" value="1"/>
</dbReference>